<evidence type="ECO:0000256" key="1">
    <source>
        <dbReference type="ARBA" id="ARBA00022801"/>
    </source>
</evidence>
<accession>A0A7S3PE88</accession>
<protein>
    <recommendedName>
        <fullName evidence="3">Alpha/beta hydrolase fold-3 domain-containing protein</fullName>
    </recommendedName>
</protein>
<reference evidence="4" key="1">
    <citation type="submission" date="2021-01" db="EMBL/GenBank/DDBJ databases">
        <authorList>
            <person name="Corre E."/>
            <person name="Pelletier E."/>
            <person name="Niang G."/>
            <person name="Scheremetjew M."/>
            <person name="Finn R."/>
            <person name="Kale V."/>
            <person name="Holt S."/>
            <person name="Cochrane G."/>
            <person name="Meng A."/>
            <person name="Brown T."/>
            <person name="Cohen L."/>
        </authorList>
    </citation>
    <scope>NUCLEOTIDE SEQUENCE</scope>
    <source>
        <strain evidence="4">GSBS06</strain>
    </source>
</reference>
<feature type="region of interest" description="Disordered" evidence="2">
    <location>
        <begin position="389"/>
        <end position="415"/>
    </location>
</feature>
<keyword evidence="1" id="KW-0378">Hydrolase</keyword>
<dbReference type="EMBL" id="HBIN01001704">
    <property type="protein sequence ID" value="CAE0430698.1"/>
    <property type="molecule type" value="Transcribed_RNA"/>
</dbReference>
<dbReference type="AlphaFoldDB" id="A0A7S3PE88"/>
<sequence>MENSKVKMWAKVLACLIACRYIHKNISWVKRAVVLLLWNLRLRMYHLHLAGHKKRLSVATNELCPSFGHLAFVDVLSVLPGPRGLKDWRAIMSMAAPEPLFDYPAHFFPIDITHGDVKVKVLKIGWEGVCMDDKCGEPAIIYFHGGGYCGGSPRGYANFCAMLSRMCRARVYSVDYRLVPEHKIEDGVEDCVTVYKWLISNIGQDPANVCLVGDSAGGGLVLAALQVVCGGPDSQFSIATEVIPTPAGAVLISPYADVSFSSKSSTENLTTDPIIGKKLQNVLRKFTLRGEMSDDNDPRVSFIQGMFFETFPPMYVCASETESLYDDAVTICSKAKARGIPVTFDSAPFGVHIYPIFSAFAPEYQDGLEKMARFIRNIFHMDRDYAQASKNSNRPKFIPGSNKKNKDPRSPVQST</sequence>
<name>A0A7S3PE88_9STRA</name>
<dbReference type="InterPro" id="IPR050300">
    <property type="entry name" value="GDXG_lipolytic_enzyme"/>
</dbReference>
<dbReference type="Gene3D" id="3.40.50.1820">
    <property type="entry name" value="alpha/beta hydrolase"/>
    <property type="match status" value="1"/>
</dbReference>
<dbReference type="Pfam" id="PF07859">
    <property type="entry name" value="Abhydrolase_3"/>
    <property type="match status" value="1"/>
</dbReference>
<evidence type="ECO:0000259" key="3">
    <source>
        <dbReference type="Pfam" id="PF07859"/>
    </source>
</evidence>
<dbReference type="SUPFAM" id="SSF53474">
    <property type="entry name" value="alpha/beta-Hydrolases"/>
    <property type="match status" value="1"/>
</dbReference>
<organism evidence="4">
    <name type="scientific">Aplanochytrium stocchinoi</name>
    <dbReference type="NCBI Taxonomy" id="215587"/>
    <lineage>
        <taxon>Eukaryota</taxon>
        <taxon>Sar</taxon>
        <taxon>Stramenopiles</taxon>
        <taxon>Bigyra</taxon>
        <taxon>Labyrinthulomycetes</taxon>
        <taxon>Thraustochytrida</taxon>
        <taxon>Thraustochytriidae</taxon>
        <taxon>Aplanochytrium</taxon>
    </lineage>
</organism>
<evidence type="ECO:0000256" key="2">
    <source>
        <dbReference type="SAM" id="MobiDB-lite"/>
    </source>
</evidence>
<dbReference type="PANTHER" id="PTHR48081:SF8">
    <property type="entry name" value="ALPHA_BETA HYDROLASE FOLD-3 DOMAIN-CONTAINING PROTEIN-RELATED"/>
    <property type="match status" value="1"/>
</dbReference>
<dbReference type="GO" id="GO:0016787">
    <property type="term" value="F:hydrolase activity"/>
    <property type="evidence" value="ECO:0007669"/>
    <property type="project" value="UniProtKB-KW"/>
</dbReference>
<dbReference type="InterPro" id="IPR013094">
    <property type="entry name" value="AB_hydrolase_3"/>
</dbReference>
<gene>
    <name evidence="4" type="ORF">ASTO00021_LOCUS1059</name>
</gene>
<dbReference type="PANTHER" id="PTHR48081">
    <property type="entry name" value="AB HYDROLASE SUPERFAMILY PROTEIN C4A8.06C"/>
    <property type="match status" value="1"/>
</dbReference>
<evidence type="ECO:0000313" key="4">
    <source>
        <dbReference type="EMBL" id="CAE0430698.1"/>
    </source>
</evidence>
<feature type="domain" description="Alpha/beta hydrolase fold-3" evidence="3">
    <location>
        <begin position="140"/>
        <end position="354"/>
    </location>
</feature>
<dbReference type="InterPro" id="IPR029058">
    <property type="entry name" value="AB_hydrolase_fold"/>
</dbReference>
<proteinExistence type="predicted"/>